<dbReference type="Proteomes" id="UP000187455">
    <property type="component" value="Unassembled WGS sequence"/>
</dbReference>
<evidence type="ECO:0000256" key="3">
    <source>
        <dbReference type="ARBA" id="ARBA00012083"/>
    </source>
</evidence>
<accession>A0A1R0H3P2</accession>
<comment type="function">
    <text evidence="5">Catalyzes the interconversion between the alpha and beta anomers from at least three hexose 6-phosphate sugars (Glc6P, Gal6P, and Man6P).</text>
</comment>
<dbReference type="PIRSF" id="PIRSF016020">
    <property type="entry name" value="PHexose_mutarotase"/>
    <property type="match status" value="1"/>
</dbReference>
<dbReference type="GO" id="GO:0005737">
    <property type="term" value="C:cytoplasm"/>
    <property type="evidence" value="ECO:0007669"/>
    <property type="project" value="TreeGrafter"/>
</dbReference>
<evidence type="ECO:0000256" key="6">
    <source>
        <dbReference type="PIRSR" id="PIRSR016020-1"/>
    </source>
</evidence>
<dbReference type="GO" id="GO:0030246">
    <property type="term" value="F:carbohydrate binding"/>
    <property type="evidence" value="ECO:0007669"/>
    <property type="project" value="UniProtKB-UniRule"/>
</dbReference>
<dbReference type="GO" id="GO:0047938">
    <property type="term" value="F:glucose-6-phosphate 1-epimerase activity"/>
    <property type="evidence" value="ECO:0007669"/>
    <property type="project" value="UniProtKB-UniRule"/>
</dbReference>
<sequence>MPVKTTTDHYGIVDKVVLMGATGSACVVHTHGATITSWISLGKERIFLSKQAIFNDVKAIRGGIPVVFPQFGPGKLPQHGFARVTRWEFLGHKDSVDGVQARFLLTENEKTVASPWPYKFRLVLTVFLGETDLKLSLNVENTDTREFDFTSLLHAYFRTNDINGTRLQGLAGIKYVDKVLGTRDEVNPEEPLVITGSTDRVYVDAPDSLALSFENESESLQLTKTGFNDFVVWNPWIELAKGMSDFGDTEYQEMLCVEAGSVDSPVVLPAGQHWEGVYTMSVQKN</sequence>
<dbReference type="GO" id="GO:0005975">
    <property type="term" value="P:carbohydrate metabolic process"/>
    <property type="evidence" value="ECO:0007669"/>
    <property type="project" value="InterPro"/>
</dbReference>
<feature type="binding site" evidence="7">
    <location>
        <position position="61"/>
    </location>
    <ligand>
        <name>substrate</name>
    </ligand>
</feature>
<feature type="active site" evidence="6">
    <location>
        <position position="258"/>
    </location>
</feature>
<evidence type="ECO:0000256" key="5">
    <source>
        <dbReference type="PIRNR" id="PIRNR016020"/>
    </source>
</evidence>
<dbReference type="InterPro" id="IPR025532">
    <property type="entry name" value="G6P_1-epimerase"/>
</dbReference>
<dbReference type="CDD" id="cd09020">
    <property type="entry name" value="D-hex-6-P-epi_like"/>
    <property type="match status" value="1"/>
</dbReference>
<feature type="active site" evidence="6">
    <location>
        <position position="154"/>
    </location>
</feature>
<dbReference type="InterPro" id="IPR008183">
    <property type="entry name" value="Aldose_1/G6P_1-epimerase"/>
</dbReference>
<dbReference type="EMBL" id="LSSL01000764">
    <property type="protein sequence ID" value="OLY83757.1"/>
    <property type="molecule type" value="Genomic_DNA"/>
</dbReference>
<dbReference type="SUPFAM" id="SSF74650">
    <property type="entry name" value="Galactose mutarotase-like"/>
    <property type="match status" value="1"/>
</dbReference>
<dbReference type="InterPro" id="IPR014718">
    <property type="entry name" value="GH-type_carb-bd"/>
</dbReference>
<dbReference type="OrthoDB" id="1659429at2759"/>
<evidence type="ECO:0000256" key="4">
    <source>
        <dbReference type="ARBA" id="ARBA00023235"/>
    </source>
</evidence>
<evidence type="ECO:0000256" key="2">
    <source>
        <dbReference type="ARBA" id="ARBA00005866"/>
    </source>
</evidence>
<evidence type="ECO:0000313" key="9">
    <source>
        <dbReference type="Proteomes" id="UP000187455"/>
    </source>
</evidence>
<comment type="catalytic activity">
    <reaction evidence="1">
        <text>alpha-D-glucose 6-phosphate = beta-D-glucose 6-phosphate</text>
        <dbReference type="Rhea" id="RHEA:16249"/>
        <dbReference type="ChEBI" id="CHEBI:58225"/>
        <dbReference type="ChEBI" id="CHEBI:58247"/>
        <dbReference type="EC" id="5.1.3.15"/>
    </reaction>
</comment>
<dbReference type="PROSITE" id="PS51257">
    <property type="entry name" value="PROKAR_LIPOPROTEIN"/>
    <property type="match status" value="1"/>
</dbReference>
<gene>
    <name evidence="8" type="ORF">AYI68_g2100</name>
</gene>
<name>A0A1R0H3P2_9FUNG</name>
<evidence type="ECO:0000256" key="7">
    <source>
        <dbReference type="PIRSR" id="PIRSR016020-2"/>
    </source>
</evidence>
<keyword evidence="9" id="KW-1185">Reference proteome</keyword>
<proteinExistence type="inferred from homology"/>
<evidence type="ECO:0000313" key="8">
    <source>
        <dbReference type="EMBL" id="OLY83757.1"/>
    </source>
</evidence>
<organism evidence="8 9">
    <name type="scientific">Smittium mucronatum</name>
    <dbReference type="NCBI Taxonomy" id="133383"/>
    <lineage>
        <taxon>Eukaryota</taxon>
        <taxon>Fungi</taxon>
        <taxon>Fungi incertae sedis</taxon>
        <taxon>Zoopagomycota</taxon>
        <taxon>Kickxellomycotina</taxon>
        <taxon>Harpellomycetes</taxon>
        <taxon>Harpellales</taxon>
        <taxon>Legeriomycetaceae</taxon>
        <taxon>Smittium</taxon>
    </lineage>
</organism>
<dbReference type="InterPro" id="IPR011013">
    <property type="entry name" value="Gal_mutarotase_sf_dom"/>
</dbReference>
<feature type="binding site" evidence="7">
    <location>
        <position position="78"/>
    </location>
    <ligand>
        <name>substrate</name>
    </ligand>
</feature>
<dbReference type="Gene3D" id="2.70.98.10">
    <property type="match status" value="1"/>
</dbReference>
<dbReference type="PANTHER" id="PTHR11122">
    <property type="entry name" value="APOSPORY-ASSOCIATED PROTEIN C-RELATED"/>
    <property type="match status" value="1"/>
</dbReference>
<dbReference type="Pfam" id="PF01263">
    <property type="entry name" value="Aldose_epim"/>
    <property type="match status" value="1"/>
</dbReference>
<keyword evidence="4 5" id="KW-0413">Isomerase</keyword>
<comment type="similarity">
    <text evidence="2 5">Belongs to the glucose-6-phosphate 1-epimerase family.</text>
</comment>
<comment type="caution">
    <text evidence="8">The sequence shown here is derived from an EMBL/GenBank/DDBJ whole genome shotgun (WGS) entry which is preliminary data.</text>
</comment>
<evidence type="ECO:0000256" key="1">
    <source>
        <dbReference type="ARBA" id="ARBA00001096"/>
    </source>
</evidence>
<dbReference type="STRING" id="133383.A0A1R0H3P2"/>
<protein>
    <recommendedName>
        <fullName evidence="3 5">Glucose-6-phosphate 1-epimerase</fullName>
        <ecNumber evidence="3 5">5.1.3.15</ecNumber>
    </recommendedName>
</protein>
<dbReference type="PANTHER" id="PTHR11122:SF13">
    <property type="entry name" value="GLUCOSE-6-PHOSPHATE 1-EPIMERASE"/>
    <property type="match status" value="1"/>
</dbReference>
<reference evidence="8 9" key="1">
    <citation type="journal article" date="2016" name="Mol. Biol. Evol.">
        <title>Genome-Wide Survey of Gut Fungi (Harpellales) Reveals the First Horizontally Transferred Ubiquitin Gene from a Mosquito Host.</title>
        <authorList>
            <person name="Wang Y."/>
            <person name="White M.M."/>
            <person name="Kvist S."/>
            <person name="Moncalvo J.M."/>
        </authorList>
    </citation>
    <scope>NUCLEOTIDE SEQUENCE [LARGE SCALE GENOMIC DNA]</scope>
    <source>
        <strain evidence="8 9">ALG-7-W6</strain>
    </source>
</reference>
<dbReference type="EC" id="5.1.3.15" evidence="3 5"/>
<feature type="binding site" evidence="7">
    <location>
        <position position="83"/>
    </location>
    <ligand>
        <name>substrate</name>
    </ligand>
</feature>
<dbReference type="AlphaFoldDB" id="A0A1R0H3P2"/>